<evidence type="ECO:0000313" key="3">
    <source>
        <dbReference type="EMBL" id="MBF9219811.1"/>
    </source>
</evidence>
<dbReference type="Pfam" id="PF17541">
    <property type="entry name" value="TssC"/>
    <property type="match status" value="1"/>
</dbReference>
<dbReference type="Proteomes" id="UP000618931">
    <property type="component" value="Unassembled WGS sequence"/>
</dbReference>
<name>A0ABS0HYM5_9BACT</name>
<comment type="caution">
    <text evidence="3">The sequence shown here is derived from an EMBL/GenBank/DDBJ whole genome shotgun (WGS) entry which is preliminary data.</text>
</comment>
<evidence type="ECO:0000256" key="2">
    <source>
        <dbReference type="SAM" id="MobiDB-lite"/>
    </source>
</evidence>
<accession>A0ABS0HYM5</accession>
<keyword evidence="4" id="KW-1185">Reference proteome</keyword>
<dbReference type="RefSeq" id="WP_196291277.1">
    <property type="nucleotide sequence ID" value="NZ_JADQDM010000001.1"/>
</dbReference>
<evidence type="ECO:0000256" key="1">
    <source>
        <dbReference type="SAM" id="Coils"/>
    </source>
</evidence>
<proteinExistence type="predicted"/>
<keyword evidence="1" id="KW-0175">Coiled coil</keyword>
<protein>
    <submittedName>
        <fullName evidence="3">DUF5458 family protein</fullName>
    </submittedName>
</protein>
<gene>
    <name evidence="3" type="ORF">I2H31_01735</name>
</gene>
<feature type="region of interest" description="Disordered" evidence="2">
    <location>
        <begin position="436"/>
        <end position="456"/>
    </location>
</feature>
<organism evidence="3 4">
    <name type="scientific">Hymenobacter ruricola</name>
    <dbReference type="NCBI Taxonomy" id="2791023"/>
    <lineage>
        <taxon>Bacteria</taxon>
        <taxon>Pseudomonadati</taxon>
        <taxon>Bacteroidota</taxon>
        <taxon>Cytophagia</taxon>
        <taxon>Cytophagales</taxon>
        <taxon>Hymenobacteraceae</taxon>
        <taxon>Hymenobacter</taxon>
    </lineage>
</organism>
<feature type="coiled-coil region" evidence="1">
    <location>
        <begin position="97"/>
        <end position="124"/>
    </location>
</feature>
<feature type="region of interest" description="Disordered" evidence="2">
    <location>
        <begin position="1"/>
        <end position="20"/>
    </location>
</feature>
<sequence length="456" mass="51527">MALEQQDAASNYRTREAAGPALEQSTQALLKVGGFDLLETTIDGASNLNPEKKARKKIFLSEESKKADRKQLKKRLALWHSLLSNTETVADAVEQGTQRVEEAQQQLTDNLKKAVEATHELEQAYRSVALFFRNTDQDEVKNVSVMNADKDQLQDLDNTTFIDAVSEELEQNYDRLDLRDNYSLLVVPGYLGSNKVVDKWAKIAHKNKVMLVTDFEHYDTPEDVIELFEEANLTGGDAHKSNVIMTANWLVGRGKLEEIGEEEDMFVPPSSALAGRIYSTLASQVTAGRKHGTLNEVDGVKFPLRKSEISNLEKIGLVPMVNEYGRVMAFSAKTLFNGDNIGLQTYSVVRVFDYVTKVLIDFLNRRAFENWDHNMRMDIQNQIVRFLDGIAGPGKLIEKFSVKKFERDPDQKDRIILDIHMVPYFPAKTFLVSLDGTKGDDPDNPGRDWNAEYAQQ</sequence>
<dbReference type="InterPro" id="IPR035576">
    <property type="entry name" value="T6SS_TssC"/>
</dbReference>
<reference evidence="3 4" key="1">
    <citation type="submission" date="2020-11" db="EMBL/GenBank/DDBJ databases">
        <authorList>
            <person name="Kim M.K."/>
        </authorList>
    </citation>
    <scope>NUCLEOTIDE SEQUENCE [LARGE SCALE GENOMIC DNA]</scope>
    <source>
        <strain evidence="3 4">BT662</strain>
    </source>
</reference>
<evidence type="ECO:0000313" key="4">
    <source>
        <dbReference type="Proteomes" id="UP000618931"/>
    </source>
</evidence>
<feature type="compositionally biased region" description="Basic and acidic residues" evidence="2">
    <location>
        <begin position="437"/>
        <end position="450"/>
    </location>
</feature>
<dbReference type="EMBL" id="JADQDM010000001">
    <property type="protein sequence ID" value="MBF9219811.1"/>
    <property type="molecule type" value="Genomic_DNA"/>
</dbReference>